<dbReference type="Proteomes" id="UP000276223">
    <property type="component" value="Unassembled WGS sequence"/>
</dbReference>
<evidence type="ECO:0000256" key="8">
    <source>
        <dbReference type="ARBA" id="ARBA00022692"/>
    </source>
</evidence>
<keyword evidence="10" id="KW-0460">Magnesium</keyword>
<dbReference type="UniPathway" id="UPA00378"/>
<feature type="transmembrane region" description="Helical" evidence="14">
    <location>
        <begin position="12"/>
        <end position="30"/>
    </location>
</feature>
<feature type="transmembrane region" description="Helical" evidence="14">
    <location>
        <begin position="108"/>
        <end position="129"/>
    </location>
</feature>
<keyword evidence="18" id="KW-1185">Reference proteome</keyword>
<dbReference type="InterPro" id="IPR048307">
    <property type="entry name" value="STT3_N"/>
</dbReference>
<gene>
    <name evidence="17" type="ORF">EDC27_1122</name>
</gene>
<feature type="transmembrane region" description="Helical" evidence="14">
    <location>
        <begin position="379"/>
        <end position="400"/>
    </location>
</feature>
<dbReference type="PANTHER" id="PTHR13872">
    <property type="entry name" value="DOLICHYL-DIPHOSPHOOLIGOSACCHARIDE--PROTEIN GLYCOSYLTRANSFERASE SUBUNIT"/>
    <property type="match status" value="1"/>
</dbReference>
<evidence type="ECO:0000256" key="13">
    <source>
        <dbReference type="ARBA" id="ARBA00023211"/>
    </source>
</evidence>
<keyword evidence="6" id="KW-0328">Glycosyltransferase</keyword>
<comment type="pathway">
    <text evidence="4">Protein modification; protein glycosylation.</text>
</comment>
<dbReference type="Pfam" id="PF21436">
    <property type="entry name" value="STT3-PglB_core"/>
    <property type="match status" value="1"/>
</dbReference>
<dbReference type="InterPro" id="IPR048999">
    <property type="entry name" value="STT3-PglB_core"/>
</dbReference>
<dbReference type="GO" id="GO:0046872">
    <property type="term" value="F:metal ion binding"/>
    <property type="evidence" value="ECO:0007669"/>
    <property type="project" value="UniProtKB-KW"/>
</dbReference>
<feature type="domain" description="Oligosaccharyl transferase STT3 N-terminal" evidence="15">
    <location>
        <begin position="53"/>
        <end position="399"/>
    </location>
</feature>
<feature type="transmembrane region" description="Helical" evidence="14">
    <location>
        <begin position="136"/>
        <end position="154"/>
    </location>
</feature>
<accession>A0A3N1VLM9</accession>
<keyword evidence="9" id="KW-0479">Metal-binding</keyword>
<dbReference type="GO" id="GO:0004576">
    <property type="term" value="F:oligosaccharyl transferase activity"/>
    <property type="evidence" value="ECO:0007669"/>
    <property type="project" value="InterPro"/>
</dbReference>
<dbReference type="PANTHER" id="PTHR13872:SF1">
    <property type="entry name" value="DOLICHYL-DIPHOSPHOOLIGOSACCHARIDE--PROTEIN GLYCOSYLTRANSFERASE SUBUNIT STT3B"/>
    <property type="match status" value="1"/>
</dbReference>
<dbReference type="InterPro" id="IPR003674">
    <property type="entry name" value="Oligo_trans_STT3"/>
</dbReference>
<sequence length="716" mass="79095">MSPLHHFRRERLAIAFGLMTVVALGFWVRFAPYGAWKQHPERCFVQGDPLPTTFDAPYYMRLARDVVEGTYARQDLQRAVPDGVNRPWPAPLLSLLTAGIHQLSGVSIPWIALVLPPILGALLALCLYVPARALMGPLGAVIACAALVFSPFVVHRTNLGRFDTDSLNVGLPLLAIGCLMAWVQARRRAPLWFAAAVGSVVLHAWWWDQSPQTPFLLAAIPMGTALAMRFRSGDRQSLWVAVALLMACAGAVFLLKGATPFWQAAERAWGQLTYMLVKQAPADFPNIGLSISEQVRPTFEEVGRSVAGHSVVLGIAAIGLLWLLIRQPRALFFFAPFLVLGFGGVFFAQRLAIFTAPLVGLGLGTLVDRLQHQLGSFRLARVAFAGPLVVGAVMLLPAFVKVAQTVRWPSESAPVVQGMVEASRRTPKNAVLWAWWDHGYHIQYWGRRGTLADGEIHGGDLVVPLAIPLVSSDDNFAADFMIFFSTRGLAGMHAFFQANNLNAAQGLAALKTMLSAGPDRCEAKAQELGLQRIPQEDSWRAFFFPDPPRPVYLFLDQLLLKTAYWWYWFGTWNPATRDGVHPAYRPLYPVAVWSDGPNRQPRTAGVHLQRGELHLGDRIIPLGTLGLIGPNGTRTLFRYRFEGGPHLDVHRAAGFGVLMKGAPIAESLFHRLFFVNAPPSSGRFRRIAHRPFVYQLWEVLPASLEGTRPKPKRPSP</sequence>
<evidence type="ECO:0000256" key="4">
    <source>
        <dbReference type="ARBA" id="ARBA00004922"/>
    </source>
</evidence>
<evidence type="ECO:0000256" key="1">
    <source>
        <dbReference type="ARBA" id="ARBA00001936"/>
    </source>
</evidence>
<keyword evidence="11 14" id="KW-1133">Transmembrane helix</keyword>
<comment type="cofactor">
    <cofactor evidence="1">
        <name>Mn(2+)</name>
        <dbReference type="ChEBI" id="CHEBI:29035"/>
    </cofactor>
</comment>
<comment type="caution">
    <text evidence="17">The sequence shown here is derived from an EMBL/GenBank/DDBJ whole genome shotgun (WGS) entry which is preliminary data.</text>
</comment>
<dbReference type="Gene3D" id="3.40.1380.40">
    <property type="match status" value="1"/>
</dbReference>
<evidence type="ECO:0000256" key="6">
    <source>
        <dbReference type="ARBA" id="ARBA00022676"/>
    </source>
</evidence>
<evidence type="ECO:0000313" key="18">
    <source>
        <dbReference type="Proteomes" id="UP000276223"/>
    </source>
</evidence>
<feature type="domain" description="STT3/PglB/AglB core" evidence="16">
    <location>
        <begin position="431"/>
        <end position="479"/>
    </location>
</feature>
<feature type="transmembrane region" description="Helical" evidence="14">
    <location>
        <begin position="166"/>
        <end position="183"/>
    </location>
</feature>
<evidence type="ECO:0000256" key="9">
    <source>
        <dbReference type="ARBA" id="ARBA00022723"/>
    </source>
</evidence>
<evidence type="ECO:0000256" key="14">
    <source>
        <dbReference type="SAM" id="Phobius"/>
    </source>
</evidence>
<evidence type="ECO:0000256" key="7">
    <source>
        <dbReference type="ARBA" id="ARBA00022679"/>
    </source>
</evidence>
<evidence type="ECO:0000256" key="2">
    <source>
        <dbReference type="ARBA" id="ARBA00001946"/>
    </source>
</evidence>
<feature type="transmembrane region" description="Helical" evidence="14">
    <location>
        <begin position="332"/>
        <end position="359"/>
    </location>
</feature>
<evidence type="ECO:0000256" key="12">
    <source>
        <dbReference type="ARBA" id="ARBA00023136"/>
    </source>
</evidence>
<feature type="transmembrane region" description="Helical" evidence="14">
    <location>
        <begin position="190"/>
        <end position="207"/>
    </location>
</feature>
<proteinExistence type="inferred from homology"/>
<dbReference type="EMBL" id="RJVA01000010">
    <property type="protein sequence ID" value="ROR01928.1"/>
    <property type="molecule type" value="Genomic_DNA"/>
</dbReference>
<comment type="similarity">
    <text evidence="5">Belongs to the STT3 family.</text>
</comment>
<dbReference type="Pfam" id="PF02516">
    <property type="entry name" value="STT3"/>
    <property type="match status" value="1"/>
</dbReference>
<dbReference type="GO" id="GO:0016020">
    <property type="term" value="C:membrane"/>
    <property type="evidence" value="ECO:0007669"/>
    <property type="project" value="InterPro"/>
</dbReference>
<evidence type="ECO:0000259" key="15">
    <source>
        <dbReference type="Pfam" id="PF02516"/>
    </source>
</evidence>
<feature type="transmembrane region" description="Helical" evidence="14">
    <location>
        <begin position="213"/>
        <end position="230"/>
    </location>
</feature>
<keyword evidence="12 14" id="KW-0472">Membrane</keyword>
<comment type="subcellular location">
    <subcellularLocation>
        <location evidence="3">Endomembrane system</location>
        <topology evidence="3">Multi-pass membrane protein</topology>
    </subcellularLocation>
</comment>
<dbReference type="AlphaFoldDB" id="A0A3N1VLM9"/>
<keyword evidence="8 14" id="KW-0812">Transmembrane</keyword>
<feature type="transmembrane region" description="Helical" evidence="14">
    <location>
        <begin position="237"/>
        <end position="255"/>
    </location>
</feature>
<evidence type="ECO:0000256" key="5">
    <source>
        <dbReference type="ARBA" id="ARBA00010810"/>
    </source>
</evidence>
<dbReference type="OrthoDB" id="9796223at2"/>
<evidence type="ECO:0000313" key="17">
    <source>
        <dbReference type="EMBL" id="ROR01928.1"/>
    </source>
</evidence>
<evidence type="ECO:0000256" key="11">
    <source>
        <dbReference type="ARBA" id="ARBA00022989"/>
    </source>
</evidence>
<evidence type="ECO:0000256" key="3">
    <source>
        <dbReference type="ARBA" id="ARBA00004127"/>
    </source>
</evidence>
<dbReference type="GO" id="GO:0012505">
    <property type="term" value="C:endomembrane system"/>
    <property type="evidence" value="ECO:0007669"/>
    <property type="project" value="UniProtKB-SubCell"/>
</dbReference>
<reference evidence="17 18" key="1">
    <citation type="submission" date="2018-11" db="EMBL/GenBank/DDBJ databases">
        <title>Genomic Encyclopedia of Type Strains, Phase IV (KMG-IV): sequencing the most valuable type-strain genomes for metagenomic binning, comparative biology and taxonomic classification.</title>
        <authorList>
            <person name="Goeker M."/>
        </authorList>
    </citation>
    <scope>NUCLEOTIDE SEQUENCE [LARGE SCALE GENOMIC DNA]</scope>
    <source>
        <strain evidence="17 18">DSM 22027</strain>
    </source>
</reference>
<feature type="transmembrane region" description="Helical" evidence="14">
    <location>
        <begin position="306"/>
        <end position="325"/>
    </location>
</feature>
<keyword evidence="13" id="KW-0464">Manganese</keyword>
<name>A0A3N1VLM9_9BACT</name>
<evidence type="ECO:0000256" key="10">
    <source>
        <dbReference type="ARBA" id="ARBA00022842"/>
    </source>
</evidence>
<protein>
    <submittedName>
        <fullName evidence="17">Dolichyl-diphosphooligosaccharide--protein glycosyltransferase</fullName>
    </submittedName>
</protein>
<keyword evidence="7 17" id="KW-0808">Transferase</keyword>
<comment type="cofactor">
    <cofactor evidence="2">
        <name>Mg(2+)</name>
        <dbReference type="ChEBI" id="CHEBI:18420"/>
    </cofactor>
</comment>
<evidence type="ECO:0000259" key="16">
    <source>
        <dbReference type="Pfam" id="PF21436"/>
    </source>
</evidence>
<organism evidence="17 18">
    <name type="scientific">Desulfosoma caldarium</name>
    <dbReference type="NCBI Taxonomy" id="610254"/>
    <lineage>
        <taxon>Bacteria</taxon>
        <taxon>Pseudomonadati</taxon>
        <taxon>Thermodesulfobacteriota</taxon>
        <taxon>Syntrophobacteria</taxon>
        <taxon>Syntrophobacterales</taxon>
        <taxon>Syntrophobacteraceae</taxon>
        <taxon>Desulfosoma</taxon>
    </lineage>
</organism>